<name>A0ABT4UMX8_9BACT</name>
<organism evidence="4 5">
    <name type="scientific">Polluticaenibacter yanchengensis</name>
    <dbReference type="NCBI Taxonomy" id="3014562"/>
    <lineage>
        <taxon>Bacteria</taxon>
        <taxon>Pseudomonadati</taxon>
        <taxon>Bacteroidota</taxon>
        <taxon>Chitinophagia</taxon>
        <taxon>Chitinophagales</taxon>
        <taxon>Chitinophagaceae</taxon>
        <taxon>Polluticaenibacter</taxon>
    </lineage>
</organism>
<accession>A0ABT4UMX8</accession>
<dbReference type="InterPro" id="IPR008930">
    <property type="entry name" value="Terpenoid_cyclase/PrenylTrfase"/>
</dbReference>
<dbReference type="Gene3D" id="1.50.10.20">
    <property type="match status" value="1"/>
</dbReference>
<reference evidence="4 5" key="1">
    <citation type="submission" date="2022-12" db="EMBL/GenBank/DDBJ databases">
        <title>Chitinophagaceae gen. sp. nov., a new member of the family Chitinophagaceae, isolated from soil in a chemical factory.</title>
        <authorList>
            <person name="Ke Z."/>
        </authorList>
    </citation>
    <scope>NUCLEOTIDE SEQUENCE [LARGE SCALE GENOMIC DNA]</scope>
    <source>
        <strain evidence="4 5">LY-5</strain>
    </source>
</reference>
<dbReference type="RefSeq" id="WP_407032303.1">
    <property type="nucleotide sequence ID" value="NZ_JAQGEF010000020.1"/>
</dbReference>
<gene>
    <name evidence="4" type="ORF">O3P16_14260</name>
</gene>
<comment type="caution">
    <text evidence="4">The sequence shown here is derived from an EMBL/GenBank/DDBJ whole genome shotgun (WGS) entry which is preliminary data.</text>
</comment>
<dbReference type="Pfam" id="PF17973">
    <property type="entry name" value="bMG10"/>
    <property type="match status" value="1"/>
</dbReference>
<comment type="similarity">
    <text evidence="1">Belongs to the protease inhibitor I39 (alpha-2-macroglobulin) family. Bacterial alpha-2-macroglobulin subfamily.</text>
</comment>
<evidence type="ECO:0000313" key="4">
    <source>
        <dbReference type="EMBL" id="MDA3615974.1"/>
    </source>
</evidence>
<protein>
    <submittedName>
        <fullName evidence="4">MG2 domain-containing protein</fullName>
    </submittedName>
</protein>
<dbReference type="Gene3D" id="2.20.130.20">
    <property type="match status" value="1"/>
</dbReference>
<dbReference type="EMBL" id="JAQGEF010000020">
    <property type="protein sequence ID" value="MDA3615974.1"/>
    <property type="molecule type" value="Genomic_DNA"/>
</dbReference>
<dbReference type="InterPro" id="IPR001599">
    <property type="entry name" value="Macroglobln_a2"/>
</dbReference>
<dbReference type="InterPro" id="IPR041246">
    <property type="entry name" value="Bact_MG10"/>
</dbReference>
<feature type="chain" id="PRO_5045997038" evidence="2">
    <location>
        <begin position="22"/>
        <end position="2045"/>
    </location>
</feature>
<dbReference type="InterPro" id="IPR047565">
    <property type="entry name" value="Alpha-macroglob_thiol-ester_cl"/>
</dbReference>
<dbReference type="InterPro" id="IPR051802">
    <property type="entry name" value="YfhM-like"/>
</dbReference>
<dbReference type="Gene3D" id="2.60.40.1930">
    <property type="match status" value="1"/>
</dbReference>
<proteinExistence type="inferred from homology"/>
<dbReference type="PANTHER" id="PTHR40094">
    <property type="entry name" value="ALPHA-2-MACROGLOBULIN HOMOLOG"/>
    <property type="match status" value="1"/>
</dbReference>
<keyword evidence="5" id="KW-1185">Reference proteome</keyword>
<dbReference type="SMART" id="SM01419">
    <property type="entry name" value="Thiol-ester_cl"/>
    <property type="match status" value="1"/>
</dbReference>
<dbReference type="SMART" id="SM01360">
    <property type="entry name" value="A2M"/>
    <property type="match status" value="1"/>
</dbReference>
<feature type="domain" description="Alpha-2-macroglobulin" evidence="3">
    <location>
        <begin position="1268"/>
        <end position="1358"/>
    </location>
</feature>
<evidence type="ECO:0000256" key="2">
    <source>
        <dbReference type="SAM" id="SignalP"/>
    </source>
</evidence>
<evidence type="ECO:0000256" key="1">
    <source>
        <dbReference type="ARBA" id="ARBA00010556"/>
    </source>
</evidence>
<dbReference type="SUPFAM" id="SSF48239">
    <property type="entry name" value="Terpenoid cyclases/Protein prenyltransferases"/>
    <property type="match status" value="1"/>
</dbReference>
<dbReference type="InterPro" id="IPR002890">
    <property type="entry name" value="MG2"/>
</dbReference>
<dbReference type="PANTHER" id="PTHR40094:SF1">
    <property type="entry name" value="UBIQUITIN DOMAIN-CONTAINING PROTEIN"/>
    <property type="match status" value="1"/>
</dbReference>
<keyword evidence="2" id="KW-0732">Signal</keyword>
<dbReference type="Proteomes" id="UP001210231">
    <property type="component" value="Unassembled WGS sequence"/>
</dbReference>
<dbReference type="Pfam" id="PF00207">
    <property type="entry name" value="A2M"/>
    <property type="match status" value="1"/>
</dbReference>
<sequence length="2045" mass="233428">MSKVKYIVLVLTLLICNAMNAQTQKKYDEAWKRVTAFQKQSLPKSAAEEVAKIYDWAVKDKKLDQEIKALMYRYYYNSMITENDINKNLEQFYKDLGNETKSPQKEILSSYVANILYNYYIQNKWTIEGRSATVNFEKTDIATYSADDFNKLIAQYYKQSLSNAQVLQNTRITDLGVLVTNEVGINMRPTLYDLLVERAIEFYKYDNIRTTKMANSFVLNDVANLADVKRFLAYNYQTKDTLNRNYISVKLYQDWLGFRLKDAGNVDALVDVDLERIDFAYANSTNEYKKQFYKEALEHIYSQYPANATAMKAGYKLVKYWDDIGNSYNGPLSTDEQKNGFLIAEKYAKEIIVRQPKSNSAIDAANYLLELKQGSQHVLTEKVYVPKEPILARAEFKNINRFYVRIIAVTPEIRKQLKKRNSYDAEFWQKLAGYDPYKTFTQELPKFTDYRRHTTDFKIDGLPVGNYLILSSKNEDFEVAENSLAVSNIFVSDIAFVENKDEVFVLNRKTGAPLKQAEVKLLTRNYNYNNDTETFTVASNTKTDNNGYTKIKKDENRYDYSYDISFGKDRLNLDETFYLYRDYNPKIERNEDKNAFYNVFLDRNIFRPGQEVFFKAIGFTKINGTKFNKLYLPNKTIKVEIKNTNWEVVHTMNLKQNEFGSIAGSFKIPESGNTGNFTIVIDDKSNTSFKVEEYKRPKFFVELDKITKSYLPDDSVLVKGTAKAYAGNNITDARVKYRVVRSVRFYNPWLYSRYYFPNYETMEITSGEAITNDNGNFEFNFKAIPDLTVSERIQPVFNYTVYVDVLDLNGETQSATTYINVGKNAFKITVPDDGALSQEVGSFQNIAIAVTNLNDVPVKEQLSFTLKQLNAPDRLLRTKYWSAGDTSVLTYEEFIKLFPNDEYMNEKDVTTWKTLRQIDNKSANVDGSYKYELPKQLSVGWYVLEISGKDAKGNTIENKQYITVNNSAKGLFADKNYFNAKALKSIVNVGDQQEVLLSSSAGDIYLVESIVKSDSFNVAKNKNNVATYKNLNKLSQYKVTQEDKGGYTVNYVTVKDNRVFTGSVYIDVPWTEKELEVKTTTFRDKLEPGAEETWSINVSGKQKDKLAAEMLISMYDASLDKFTGNHFSVPQLFSNAYQGNGWTGKNNFKTAQNDSYLYNLDIQYYLEMYPQLLSFPDIGLLNAYQGFDEVIVTGYGNTRRKSVTGSASKQVMQNAAPAMAEALEGKASGLAMEKFEMPQLAADSVYHEVEKANEQDENVQVRTNFNETAFFFPQLVTNEKGDVSFSFKMPEALTKWTMQAFAHTKDLSTGYLTKDLVTQKELMVQPNFPRFLRNGDTVFVSVKVANVSDKNLSGNVALSLLNSTNGNNVNNAFRLENNSLPFAVDAGKSAAVTYSFIVPKDYTDAVSYRIIAKADNFSDGEEMALPVLTNRMLVTESLPIYINGSDTKSYTWDNFKNGQKSSTLTNESITVEYTTNPVWNVVQALPYLMEYPYECAEQTWSRYYANMLALKIVNEHPRIKTIFDQWKNQGSDALISNLSKNQELKSILLEETPWVLNAKNETEQKKNIAILFDLVRMSSEADNVVRKLNDLQLPGGGFPWFKNGREDRYITQYIITGIGYLNKIGGMSEKHAGQLKSIANKAVPYLDQALLNDYNDLKKNKADLTKNQLSSFAVQYLYMRSFFADRALKPSVKVAYDYYLGQAVKYGIETGLQQKAMLAIVHKRTNNLPLAKAYIKSLTENSITNDEFGMYWKALATPSYYWWQAPIETHSNIIEAYTEVDGNAQTINNLKKWLLKQKQTTNWKTTKATATACYALLMQGSNWLKEQKQVVISLGKYEVTEKTAGKAEDGTGYIKQTIAADKIAPAMGDIKVSVKSNLSKAEASPSWGAVYWQYFEDLDKIQYAETGVKINKGLFRVDFSETGNVLNPVNEKTVLKVGDRVKVRVEIRSDRNLEYVHLKDMRASCFEPVNVLSSYKYQGGLGYYESTRDASTNFFISYLPKGTYVFEYELLVAQSGHFSNGITSLQCMYAPEFTTHSKGIRVEVK</sequence>
<evidence type="ECO:0000313" key="5">
    <source>
        <dbReference type="Proteomes" id="UP001210231"/>
    </source>
</evidence>
<feature type="signal peptide" evidence="2">
    <location>
        <begin position="1"/>
        <end position="21"/>
    </location>
</feature>
<evidence type="ECO:0000259" key="3">
    <source>
        <dbReference type="SMART" id="SM01360"/>
    </source>
</evidence>
<dbReference type="Pfam" id="PF01835">
    <property type="entry name" value="MG2"/>
    <property type="match status" value="1"/>
</dbReference>